<accession>A0A926N5H1</accession>
<dbReference type="EMBL" id="JACXAH010000002">
    <property type="protein sequence ID" value="MBD1370871.1"/>
    <property type="molecule type" value="Genomic_DNA"/>
</dbReference>
<keyword evidence="3" id="KW-1185">Reference proteome</keyword>
<comment type="caution">
    <text evidence="2">The sequence shown here is derived from an EMBL/GenBank/DDBJ whole genome shotgun (WGS) entry which is preliminary data.</text>
</comment>
<dbReference type="GO" id="GO:0006355">
    <property type="term" value="P:regulation of DNA-templated transcription"/>
    <property type="evidence" value="ECO:0007669"/>
    <property type="project" value="InterPro"/>
</dbReference>
<protein>
    <submittedName>
        <fullName evidence="2">MerR family transcriptional regulator</fullName>
    </submittedName>
</protein>
<feature type="domain" description="HTH merR-type" evidence="1">
    <location>
        <begin position="8"/>
        <end position="73"/>
    </location>
</feature>
<evidence type="ECO:0000313" key="3">
    <source>
        <dbReference type="Proteomes" id="UP000661691"/>
    </source>
</evidence>
<evidence type="ECO:0000259" key="1">
    <source>
        <dbReference type="Pfam" id="PF13411"/>
    </source>
</evidence>
<dbReference type="RefSeq" id="WP_191139222.1">
    <property type="nucleotide sequence ID" value="NZ_JACXAG020000002.1"/>
</dbReference>
<name>A0A926N5H1_9BACL</name>
<gene>
    <name evidence="2" type="ORF">IC620_00655</name>
</gene>
<reference evidence="2" key="1">
    <citation type="submission" date="2020-09" db="EMBL/GenBank/DDBJ databases">
        <title>A novel bacterium of genus Hazenella, isolated from South China Sea.</title>
        <authorList>
            <person name="Huang H."/>
            <person name="Mo K."/>
            <person name="Hu Y."/>
        </authorList>
    </citation>
    <scope>NUCLEOTIDE SEQUENCE</scope>
    <source>
        <strain evidence="2">IB182357</strain>
    </source>
</reference>
<organism evidence="2 3">
    <name type="scientific">Polycladospora coralii</name>
    <dbReference type="NCBI Taxonomy" id="2771432"/>
    <lineage>
        <taxon>Bacteria</taxon>
        <taxon>Bacillati</taxon>
        <taxon>Bacillota</taxon>
        <taxon>Bacilli</taxon>
        <taxon>Bacillales</taxon>
        <taxon>Thermoactinomycetaceae</taxon>
        <taxon>Polycladospora</taxon>
    </lineage>
</organism>
<dbReference type="InterPro" id="IPR000551">
    <property type="entry name" value="MerR-type_HTH_dom"/>
</dbReference>
<dbReference type="GO" id="GO:0003677">
    <property type="term" value="F:DNA binding"/>
    <property type="evidence" value="ECO:0007669"/>
    <property type="project" value="InterPro"/>
</dbReference>
<dbReference type="Pfam" id="PF13411">
    <property type="entry name" value="MerR_1"/>
    <property type="match status" value="1"/>
</dbReference>
<evidence type="ECO:0000313" key="2">
    <source>
        <dbReference type="EMBL" id="MBD1370871.1"/>
    </source>
</evidence>
<sequence length="205" mass="24415">MEKEVCISTREAADHLRVHARTIRKWIDTFEEYVKPDWNERGHYILDEQSLVRLTEIKARLQEPQASMKQVREDLMREGKMQVEAVESYKNLQQDTEKSLNHLMETMESVGDMMEDLFERMERLEGHMYGLFDSLEDMEHKLVSVSYETVHANEVQQMFDDIRKRQDQLRMELRNATFTQRLTASASEQGLLPRRQKKARFLGIF</sequence>
<dbReference type="InterPro" id="IPR009061">
    <property type="entry name" value="DNA-bd_dom_put_sf"/>
</dbReference>
<dbReference type="Proteomes" id="UP000661691">
    <property type="component" value="Unassembled WGS sequence"/>
</dbReference>
<dbReference type="SUPFAM" id="SSF46955">
    <property type="entry name" value="Putative DNA-binding domain"/>
    <property type="match status" value="1"/>
</dbReference>
<proteinExistence type="predicted"/>
<dbReference type="Gene3D" id="1.10.1660.10">
    <property type="match status" value="1"/>
</dbReference>
<dbReference type="AlphaFoldDB" id="A0A926N5H1"/>